<gene>
    <name evidence="2" type="ORF">ENO36_00660</name>
</gene>
<reference evidence="2" key="1">
    <citation type="journal article" date="2020" name="mSystems">
        <title>Genome- and Community-Level Interaction Insights into Carbon Utilization and Element Cycling Functions of Hydrothermarchaeota in Hydrothermal Sediment.</title>
        <authorList>
            <person name="Zhou Z."/>
            <person name="Liu Y."/>
            <person name="Xu W."/>
            <person name="Pan J."/>
            <person name="Luo Z.H."/>
            <person name="Li M."/>
        </authorList>
    </citation>
    <scope>NUCLEOTIDE SEQUENCE [LARGE SCALE GENOMIC DNA]</scope>
    <source>
        <strain evidence="2">SpSt-1259</strain>
    </source>
</reference>
<name>A0A7C2YRI5_9CREN</name>
<dbReference type="Proteomes" id="UP000885664">
    <property type="component" value="Unassembled WGS sequence"/>
</dbReference>
<proteinExistence type="predicted"/>
<sequence length="161" mass="16561">FDRILVVLLGVRKKLVKRGVSPIVATLLLILIAIAAAAVLYVWVNTLSSSTTQYNPGNVASAISIDAADLSTNTRTLTAYVRNVGSNVISGVLNVYIYNQTGTLIATGQSGSVTIQPGQVQSISVTLSITTGNQITQGTTYTVKVVAPGGASAVASVTAHS</sequence>
<accession>A0A7C2YRI5</accession>
<organism evidence="2">
    <name type="scientific">Fervidicoccus fontis</name>
    <dbReference type="NCBI Taxonomy" id="683846"/>
    <lineage>
        <taxon>Archaea</taxon>
        <taxon>Thermoproteota</taxon>
        <taxon>Thermoprotei</taxon>
        <taxon>Fervidicoccales</taxon>
        <taxon>Fervidicoccaceae</taxon>
        <taxon>Fervidicoccus</taxon>
    </lineage>
</organism>
<protein>
    <submittedName>
        <fullName evidence="2">Uncharacterized protein</fullName>
    </submittedName>
</protein>
<evidence type="ECO:0000313" key="2">
    <source>
        <dbReference type="EMBL" id="HEU97354.1"/>
    </source>
</evidence>
<feature type="transmembrane region" description="Helical" evidence="1">
    <location>
        <begin position="20"/>
        <end position="44"/>
    </location>
</feature>
<dbReference type="InterPro" id="IPR013373">
    <property type="entry name" value="Flagellin/pilin_N_arc"/>
</dbReference>
<keyword evidence="1" id="KW-1133">Transmembrane helix</keyword>
<feature type="non-terminal residue" evidence="2">
    <location>
        <position position="1"/>
    </location>
</feature>
<dbReference type="AlphaFoldDB" id="A0A7C2YRI5"/>
<comment type="caution">
    <text evidence="2">The sequence shown here is derived from an EMBL/GenBank/DDBJ whole genome shotgun (WGS) entry which is preliminary data.</text>
</comment>
<dbReference type="NCBIfam" id="TIGR02537">
    <property type="entry name" value="arch_flag_Nterm"/>
    <property type="match status" value="1"/>
</dbReference>
<keyword evidence="1" id="KW-0472">Membrane</keyword>
<evidence type="ECO:0000256" key="1">
    <source>
        <dbReference type="SAM" id="Phobius"/>
    </source>
</evidence>
<dbReference type="EMBL" id="DSFE01000017">
    <property type="protein sequence ID" value="HEU97354.1"/>
    <property type="molecule type" value="Genomic_DNA"/>
</dbReference>
<dbReference type="Gene3D" id="2.60.40.10">
    <property type="entry name" value="Immunoglobulins"/>
    <property type="match status" value="1"/>
</dbReference>
<keyword evidence="1" id="KW-0812">Transmembrane</keyword>
<dbReference type="InterPro" id="IPR013783">
    <property type="entry name" value="Ig-like_fold"/>
</dbReference>